<proteinExistence type="predicted"/>
<evidence type="ECO:0000313" key="1">
    <source>
        <dbReference type="EMBL" id="GFO22229.1"/>
    </source>
</evidence>
<accession>A0AAV4BV00</accession>
<name>A0AAV4BV00_9GAST</name>
<dbReference type="AlphaFoldDB" id="A0AAV4BV00"/>
<sequence length="207" mass="23570">MQRSLKSVRMMMAHVNSHCYLALIVIEDTTCWRRSFGREAQGLPLDPVGREAQEHLLIVGWQAQKLSLRIVIRETHGLHIDTAGWDRLLIQRHSDRLLIPSIGKYDDSLRYCWSGSTRTSRDTVGREVQEICLDIVGWALEGPLLDAFGRTVKGSWLNAVGQAVQRFHKDNVRIYRLPGGRGNPFLNVKPFLVLNFNEHGSELKSSK</sequence>
<evidence type="ECO:0000313" key="2">
    <source>
        <dbReference type="Proteomes" id="UP000735302"/>
    </source>
</evidence>
<dbReference type="EMBL" id="BLXT01005342">
    <property type="protein sequence ID" value="GFO22229.1"/>
    <property type="molecule type" value="Genomic_DNA"/>
</dbReference>
<comment type="caution">
    <text evidence="1">The sequence shown here is derived from an EMBL/GenBank/DDBJ whole genome shotgun (WGS) entry which is preliminary data.</text>
</comment>
<organism evidence="1 2">
    <name type="scientific">Plakobranchus ocellatus</name>
    <dbReference type="NCBI Taxonomy" id="259542"/>
    <lineage>
        <taxon>Eukaryota</taxon>
        <taxon>Metazoa</taxon>
        <taxon>Spiralia</taxon>
        <taxon>Lophotrochozoa</taxon>
        <taxon>Mollusca</taxon>
        <taxon>Gastropoda</taxon>
        <taxon>Heterobranchia</taxon>
        <taxon>Euthyneura</taxon>
        <taxon>Panpulmonata</taxon>
        <taxon>Sacoglossa</taxon>
        <taxon>Placobranchoidea</taxon>
        <taxon>Plakobranchidae</taxon>
        <taxon>Plakobranchus</taxon>
    </lineage>
</organism>
<dbReference type="Proteomes" id="UP000735302">
    <property type="component" value="Unassembled WGS sequence"/>
</dbReference>
<protein>
    <submittedName>
        <fullName evidence="1">Uncharacterized protein</fullName>
    </submittedName>
</protein>
<keyword evidence="2" id="KW-1185">Reference proteome</keyword>
<gene>
    <name evidence="1" type="ORF">PoB_004873400</name>
</gene>
<reference evidence="1 2" key="1">
    <citation type="journal article" date="2021" name="Elife">
        <title>Chloroplast acquisition without the gene transfer in kleptoplastic sea slugs, Plakobranchus ocellatus.</title>
        <authorList>
            <person name="Maeda T."/>
            <person name="Takahashi S."/>
            <person name="Yoshida T."/>
            <person name="Shimamura S."/>
            <person name="Takaki Y."/>
            <person name="Nagai Y."/>
            <person name="Toyoda A."/>
            <person name="Suzuki Y."/>
            <person name="Arimoto A."/>
            <person name="Ishii H."/>
            <person name="Satoh N."/>
            <person name="Nishiyama T."/>
            <person name="Hasebe M."/>
            <person name="Maruyama T."/>
            <person name="Minagawa J."/>
            <person name="Obokata J."/>
            <person name="Shigenobu S."/>
        </authorList>
    </citation>
    <scope>NUCLEOTIDE SEQUENCE [LARGE SCALE GENOMIC DNA]</scope>
</reference>